<evidence type="ECO:0000259" key="2">
    <source>
        <dbReference type="Pfam" id="PF07589"/>
    </source>
</evidence>
<dbReference type="EMBL" id="QZCE01000001">
    <property type="protein sequence ID" value="NEZ61483.1"/>
    <property type="molecule type" value="Genomic_DNA"/>
</dbReference>
<organism evidence="3 4">
    <name type="scientific">Adonisia turfae CCMR0082</name>
    <dbReference type="NCBI Taxonomy" id="2304604"/>
    <lineage>
        <taxon>Bacteria</taxon>
        <taxon>Bacillati</taxon>
        <taxon>Cyanobacteriota</taxon>
        <taxon>Adonisia</taxon>
        <taxon>Adonisia turfae</taxon>
    </lineage>
</organism>
<feature type="chain" id="PRO_5027119215" evidence="1">
    <location>
        <begin position="24"/>
        <end position="184"/>
    </location>
</feature>
<accession>A0A6M0S012</accession>
<feature type="signal peptide" evidence="1">
    <location>
        <begin position="1"/>
        <end position="23"/>
    </location>
</feature>
<dbReference type="RefSeq" id="WP_163659322.1">
    <property type="nucleotide sequence ID" value="NZ_QZCE01000001.1"/>
</dbReference>
<dbReference type="InterPro" id="IPR013424">
    <property type="entry name" value="Ice-binding_C"/>
</dbReference>
<dbReference type="AlphaFoldDB" id="A0A6M0S012"/>
<feature type="domain" description="Ice-binding protein C-terminal" evidence="2">
    <location>
        <begin position="157"/>
        <end position="179"/>
    </location>
</feature>
<dbReference type="Proteomes" id="UP000473574">
    <property type="component" value="Unassembled WGS sequence"/>
</dbReference>
<comment type="caution">
    <text evidence="3">The sequence shown here is derived from an EMBL/GenBank/DDBJ whole genome shotgun (WGS) entry which is preliminary data.</text>
</comment>
<dbReference type="NCBIfam" id="TIGR02595">
    <property type="entry name" value="PEP_CTERM"/>
    <property type="match status" value="1"/>
</dbReference>
<keyword evidence="1" id="KW-0732">Signal</keyword>
<evidence type="ECO:0000313" key="3">
    <source>
        <dbReference type="EMBL" id="NEZ61483.1"/>
    </source>
</evidence>
<dbReference type="Pfam" id="PF07589">
    <property type="entry name" value="PEP-CTERM"/>
    <property type="match status" value="1"/>
</dbReference>
<sequence>MKRIVFAVAATLGVTAFAAPADAALFKWSVDYTGFFAEDAFISGFFIAEGTAATDGVVSGNEFDSWQWSWSGNSEVDAFTISSSDGEFASLFDNTGFFVDGTPNELGLTDGLDQGLYSSDDFGLDLEFLFVDNFGAGAISDGDLTALGTISVSDPEPVPEPATLLGLLAVAGAAAVAKRQKQAA</sequence>
<name>A0A6M0S012_9CYAN</name>
<evidence type="ECO:0000256" key="1">
    <source>
        <dbReference type="SAM" id="SignalP"/>
    </source>
</evidence>
<protein>
    <submittedName>
        <fullName evidence="3">PEP-CTERM sorting domain-containing protein</fullName>
    </submittedName>
</protein>
<reference evidence="3 4" key="1">
    <citation type="journal article" date="2020" name="Microb. Ecol.">
        <title>Ecogenomics of the Marine Benthic Filamentous Cyanobacterium Adonisia.</title>
        <authorList>
            <person name="Walter J.M."/>
            <person name="Coutinho F.H."/>
            <person name="Leomil L."/>
            <person name="Hargreaves P.I."/>
            <person name="Campeao M.E."/>
            <person name="Vieira V.V."/>
            <person name="Silva B.S."/>
            <person name="Fistarol G.O."/>
            <person name="Salomon P.S."/>
            <person name="Sawabe T."/>
            <person name="Mino S."/>
            <person name="Hosokawa M."/>
            <person name="Miyashita H."/>
            <person name="Maruyama F."/>
            <person name="van Verk M.C."/>
            <person name="Dutilh B.E."/>
            <person name="Thompson C.C."/>
            <person name="Thompson F.L."/>
        </authorList>
    </citation>
    <scope>NUCLEOTIDE SEQUENCE [LARGE SCALE GENOMIC DNA]</scope>
    <source>
        <strain evidence="3 4">CCMR0082</strain>
    </source>
</reference>
<gene>
    <name evidence="3" type="ORF">D0962_01615</name>
</gene>
<proteinExistence type="predicted"/>
<evidence type="ECO:0000313" key="4">
    <source>
        <dbReference type="Proteomes" id="UP000473574"/>
    </source>
</evidence>